<dbReference type="Gene3D" id="3.40.50.2000">
    <property type="entry name" value="Glycogen Phosphorylase B"/>
    <property type="match status" value="2"/>
</dbReference>
<dbReference type="Proteomes" id="UP001392437">
    <property type="component" value="Unassembled WGS sequence"/>
</dbReference>
<dbReference type="InterPro" id="IPR052078">
    <property type="entry name" value="Trehalose_Metab_GTase"/>
</dbReference>
<dbReference type="InterPro" id="IPR001296">
    <property type="entry name" value="Glyco_trans_1"/>
</dbReference>
<feature type="domain" description="Glycosyl transferase family 1" evidence="2">
    <location>
        <begin position="125"/>
        <end position="300"/>
    </location>
</feature>
<proteinExistence type="predicted"/>
<evidence type="ECO:0000259" key="2">
    <source>
        <dbReference type="Pfam" id="PF00534"/>
    </source>
</evidence>
<evidence type="ECO:0000256" key="1">
    <source>
        <dbReference type="ARBA" id="ARBA00022676"/>
    </source>
</evidence>
<dbReference type="PANTHER" id="PTHR47779:SF1">
    <property type="entry name" value="SYNTHASE (CCG-9), PUTATIVE (AFU_ORTHOLOGUE AFUA_3G12100)-RELATED"/>
    <property type="match status" value="1"/>
</dbReference>
<dbReference type="PANTHER" id="PTHR47779">
    <property type="entry name" value="SYNTHASE (CCG-9), PUTATIVE (AFU_ORTHOLOGUE AFUA_3G12100)-RELATED"/>
    <property type="match status" value="1"/>
</dbReference>
<keyword evidence="4" id="KW-1185">Reference proteome</keyword>
<reference evidence="3 4" key="1">
    <citation type="submission" date="2023-01" db="EMBL/GenBank/DDBJ databases">
        <title>Analysis of 21 Apiospora genomes using comparative genomics revels a genus with tremendous synthesis potential of carbohydrate active enzymes and secondary metabolites.</title>
        <authorList>
            <person name="Sorensen T."/>
        </authorList>
    </citation>
    <scope>NUCLEOTIDE SEQUENCE [LARGE SCALE GENOMIC DNA]</scope>
    <source>
        <strain evidence="3 4">CBS 117206</strain>
    </source>
</reference>
<dbReference type="GO" id="GO:0016757">
    <property type="term" value="F:glycosyltransferase activity"/>
    <property type="evidence" value="ECO:0007669"/>
    <property type="project" value="UniProtKB-KW"/>
</dbReference>
<sequence>MPGIIPMIKELTPDRPVIYRSHIQIRSDLVAKEGSPQAEVWEFLWNNIKLADSFISHPIPEFVPHNVPPKSWHTCLPPPIGVSLADSEDAYRLDGLNKPMNDWDSGYYGNQYNVQCNAHQMTKLEYPRRNYIVQVARFDPAKGIPTVIDAYAEFRKRSFAAGIDLPPQLVVAGNSSIDDPDANMIYDQTLDQIEKKYPNLANDISVMRLDANDQLLNTLIAKARVVLQLSTREGFEVKVSEALHAGRPVIATLAGGIPLQVHDGVDGFLVKPGDHMQVAEHLTALFTDEDLWRRMSAAARALVSDEVGTPGNALAWYYLASRWAAVAAITANGGRANKLKPARRWVNDLAREEAGFPYAEGENRLPRRFTEEGMGLGVNGTT</sequence>
<dbReference type="Pfam" id="PF00534">
    <property type="entry name" value="Glycos_transf_1"/>
    <property type="match status" value="1"/>
</dbReference>
<accession>A0AAW0R606</accession>
<protein>
    <submittedName>
        <fullName evidence="3">Glycosyl transferase group 1</fullName>
    </submittedName>
</protein>
<gene>
    <name evidence="3" type="ORF">PG999_001613</name>
</gene>
<dbReference type="SUPFAM" id="SSF53756">
    <property type="entry name" value="UDP-Glycosyltransferase/glycogen phosphorylase"/>
    <property type="match status" value="1"/>
</dbReference>
<organism evidence="3 4">
    <name type="scientific">Apiospora kogelbergensis</name>
    <dbReference type="NCBI Taxonomy" id="1337665"/>
    <lineage>
        <taxon>Eukaryota</taxon>
        <taxon>Fungi</taxon>
        <taxon>Dikarya</taxon>
        <taxon>Ascomycota</taxon>
        <taxon>Pezizomycotina</taxon>
        <taxon>Sordariomycetes</taxon>
        <taxon>Xylariomycetidae</taxon>
        <taxon>Amphisphaeriales</taxon>
        <taxon>Apiosporaceae</taxon>
        <taxon>Apiospora</taxon>
    </lineage>
</organism>
<evidence type="ECO:0000313" key="4">
    <source>
        <dbReference type="Proteomes" id="UP001392437"/>
    </source>
</evidence>
<dbReference type="AlphaFoldDB" id="A0AAW0R606"/>
<keyword evidence="3" id="KW-0808">Transferase</keyword>
<comment type="caution">
    <text evidence="3">The sequence shown here is derived from an EMBL/GenBank/DDBJ whole genome shotgun (WGS) entry which is preliminary data.</text>
</comment>
<evidence type="ECO:0000313" key="3">
    <source>
        <dbReference type="EMBL" id="KAK8129233.1"/>
    </source>
</evidence>
<dbReference type="EMBL" id="JAQQWP010000002">
    <property type="protein sequence ID" value="KAK8129233.1"/>
    <property type="molecule type" value="Genomic_DNA"/>
</dbReference>
<name>A0AAW0R606_9PEZI</name>
<keyword evidence="1" id="KW-0328">Glycosyltransferase</keyword>